<comment type="caution">
    <text evidence="2">The sequence shown here is derived from an EMBL/GenBank/DDBJ whole genome shotgun (WGS) entry which is preliminary data.</text>
</comment>
<comment type="similarity">
    <text evidence="1">Belongs to the flavin monoamine oxidase family.</text>
</comment>
<sequence>MEGGNKVEVADLKGSVFTVEATYFELLDKASKVRQELSQVFSLGEGSKTLRKDSGVAINIEEMSLFNWHLANLKYENASLLSQLSLGYWDKDDPYDMGGYHCFLPSGNGRLVYALAENVPIIFEKLCMSFVMIEKV</sequence>
<dbReference type="PANTHER" id="PTHR10742:SF260">
    <property type="entry name" value="PROTEIN FLOWERING LOCUS D"/>
    <property type="match status" value="1"/>
</dbReference>
<dbReference type="InterPro" id="IPR050281">
    <property type="entry name" value="Flavin_monoamine_oxidase"/>
</dbReference>
<organism evidence="2 3">
    <name type="scientific">Solanum tuberosum</name>
    <name type="common">Potato</name>
    <dbReference type="NCBI Taxonomy" id="4113"/>
    <lineage>
        <taxon>Eukaryota</taxon>
        <taxon>Viridiplantae</taxon>
        <taxon>Streptophyta</taxon>
        <taxon>Embryophyta</taxon>
        <taxon>Tracheophyta</taxon>
        <taxon>Spermatophyta</taxon>
        <taxon>Magnoliopsida</taxon>
        <taxon>eudicotyledons</taxon>
        <taxon>Gunneridae</taxon>
        <taxon>Pentapetalae</taxon>
        <taxon>asterids</taxon>
        <taxon>lamiids</taxon>
        <taxon>Solanales</taxon>
        <taxon>Solanaceae</taxon>
        <taxon>Solanoideae</taxon>
        <taxon>Solaneae</taxon>
        <taxon>Solanum</taxon>
    </lineage>
</organism>
<dbReference type="PANTHER" id="PTHR10742">
    <property type="entry name" value="FLAVIN MONOAMINE OXIDASE"/>
    <property type="match status" value="1"/>
</dbReference>
<keyword evidence="3" id="KW-1185">Reference proteome</keyword>
<dbReference type="EMBL" id="JAIVGD010000018">
    <property type="protein sequence ID" value="KAH0755206.1"/>
    <property type="molecule type" value="Genomic_DNA"/>
</dbReference>
<reference evidence="2 3" key="1">
    <citation type="journal article" date="2021" name="bioRxiv">
        <title>Chromosome-scale and haplotype-resolved genome assembly of a tetraploid potato cultivar.</title>
        <authorList>
            <person name="Sun H."/>
            <person name="Jiao W.-B."/>
            <person name="Krause K."/>
            <person name="Campoy J.A."/>
            <person name="Goel M."/>
            <person name="Folz-Donahue K."/>
            <person name="Kukat C."/>
            <person name="Huettel B."/>
            <person name="Schneeberger K."/>
        </authorList>
    </citation>
    <scope>NUCLEOTIDE SEQUENCE [LARGE SCALE GENOMIC DNA]</scope>
    <source>
        <strain evidence="2">SolTubOtavaFocal</strain>
        <tissue evidence="2">Leaves</tissue>
    </source>
</reference>
<evidence type="ECO:0000256" key="1">
    <source>
        <dbReference type="ARBA" id="ARBA00005995"/>
    </source>
</evidence>
<protein>
    <submittedName>
        <fullName evidence="2">Uncharacterized protein</fullName>
    </submittedName>
</protein>
<proteinExistence type="inferred from homology"/>
<name>A0ABQ7UTN6_SOLTU</name>
<evidence type="ECO:0000313" key="3">
    <source>
        <dbReference type="Proteomes" id="UP000826656"/>
    </source>
</evidence>
<dbReference type="Proteomes" id="UP000826656">
    <property type="component" value="Unassembled WGS sequence"/>
</dbReference>
<accession>A0ABQ7UTN6</accession>
<gene>
    <name evidence="2" type="ORF">KY290_025476</name>
</gene>
<evidence type="ECO:0000313" key="2">
    <source>
        <dbReference type="EMBL" id="KAH0755206.1"/>
    </source>
</evidence>